<dbReference type="GO" id="GO:0003700">
    <property type="term" value="F:DNA-binding transcription factor activity"/>
    <property type="evidence" value="ECO:0007669"/>
    <property type="project" value="TreeGrafter"/>
</dbReference>
<dbReference type="InterPro" id="IPR009057">
    <property type="entry name" value="Homeodomain-like_sf"/>
</dbReference>
<dbReference type="PANTHER" id="PTHR30055">
    <property type="entry name" value="HTH-TYPE TRANSCRIPTIONAL REGULATOR RUTR"/>
    <property type="match status" value="1"/>
</dbReference>
<dbReference type="Gene3D" id="1.10.357.10">
    <property type="entry name" value="Tetracycline Repressor, domain 2"/>
    <property type="match status" value="1"/>
</dbReference>
<evidence type="ECO:0000313" key="6">
    <source>
        <dbReference type="EMBL" id="PIL17889.1"/>
    </source>
</evidence>
<evidence type="ECO:0000256" key="4">
    <source>
        <dbReference type="PROSITE-ProRule" id="PRU00335"/>
    </source>
</evidence>
<dbReference type="GO" id="GO:0000976">
    <property type="term" value="F:transcription cis-regulatory region binding"/>
    <property type="evidence" value="ECO:0007669"/>
    <property type="project" value="TreeGrafter"/>
</dbReference>
<dbReference type="PANTHER" id="PTHR30055:SF234">
    <property type="entry name" value="HTH-TYPE TRANSCRIPTIONAL REGULATOR BETI"/>
    <property type="match status" value="1"/>
</dbReference>
<sequence>MDNNRTRKKEDLRMRMIDAAEAIIAEKGLSNLKARDVTAQAGCSLGAIYTVVDDLDELIMRVNSRTLKRLGTALHEALPQDSTPKQAMHLLAAAYVGFALENTTTWSAIFGQRLGEGTEVPEWHRAEYPVLIAEIIGPLSRLRPDLLSEQLRLRAQTVFAAVHGVVQLSIHGRFVGVPKEMLASEVDALVDAMTRGLDQGDQGQVS</sequence>
<dbReference type="InterPro" id="IPR036271">
    <property type="entry name" value="Tet_transcr_reg_TetR-rel_C_sf"/>
</dbReference>
<evidence type="ECO:0000259" key="5">
    <source>
        <dbReference type="PROSITE" id="PS50977"/>
    </source>
</evidence>
<keyword evidence="1" id="KW-0805">Transcription regulation</keyword>
<organism evidence="6 7">
    <name type="scientific">Puniceibacterium antarcticum</name>
    <dbReference type="NCBI Taxonomy" id="1206336"/>
    <lineage>
        <taxon>Bacteria</taxon>
        <taxon>Pseudomonadati</taxon>
        <taxon>Pseudomonadota</taxon>
        <taxon>Alphaproteobacteria</taxon>
        <taxon>Rhodobacterales</taxon>
        <taxon>Paracoccaceae</taxon>
        <taxon>Puniceibacterium</taxon>
    </lineage>
</organism>
<dbReference type="SUPFAM" id="SSF48498">
    <property type="entry name" value="Tetracyclin repressor-like, C-terminal domain"/>
    <property type="match status" value="1"/>
</dbReference>
<dbReference type="InterPro" id="IPR025996">
    <property type="entry name" value="MT1864/Rv1816-like_C"/>
</dbReference>
<dbReference type="AlphaFoldDB" id="A0A2G8R8N3"/>
<keyword evidence="3" id="KW-0804">Transcription</keyword>
<feature type="DNA-binding region" description="H-T-H motif" evidence="4">
    <location>
        <begin position="33"/>
        <end position="52"/>
    </location>
</feature>
<proteinExistence type="predicted"/>
<dbReference type="RefSeq" id="WP_099912934.1">
    <property type="nucleotide sequence ID" value="NZ_AWWI01000147.1"/>
</dbReference>
<evidence type="ECO:0000256" key="1">
    <source>
        <dbReference type="ARBA" id="ARBA00023015"/>
    </source>
</evidence>
<keyword evidence="2 4" id="KW-0238">DNA-binding</keyword>
<feature type="domain" description="HTH tetR-type" evidence="5">
    <location>
        <begin position="10"/>
        <end position="70"/>
    </location>
</feature>
<comment type="caution">
    <text evidence="6">The sequence shown here is derived from an EMBL/GenBank/DDBJ whole genome shotgun (WGS) entry which is preliminary data.</text>
</comment>
<evidence type="ECO:0000256" key="2">
    <source>
        <dbReference type="ARBA" id="ARBA00023125"/>
    </source>
</evidence>
<dbReference type="InterPro" id="IPR050109">
    <property type="entry name" value="HTH-type_TetR-like_transc_reg"/>
</dbReference>
<protein>
    <recommendedName>
        <fullName evidence="5">HTH tetR-type domain-containing protein</fullName>
    </recommendedName>
</protein>
<evidence type="ECO:0000256" key="3">
    <source>
        <dbReference type="ARBA" id="ARBA00023163"/>
    </source>
</evidence>
<name>A0A2G8R8N3_9RHOB</name>
<dbReference type="OrthoDB" id="7223515at2"/>
<dbReference type="Proteomes" id="UP000231259">
    <property type="component" value="Unassembled WGS sequence"/>
</dbReference>
<dbReference type="SUPFAM" id="SSF46689">
    <property type="entry name" value="Homeodomain-like"/>
    <property type="match status" value="1"/>
</dbReference>
<evidence type="ECO:0000313" key="7">
    <source>
        <dbReference type="Proteomes" id="UP000231259"/>
    </source>
</evidence>
<gene>
    <name evidence="6" type="ORF">P775_22540</name>
</gene>
<dbReference type="EMBL" id="AWWI01000147">
    <property type="protein sequence ID" value="PIL17889.1"/>
    <property type="molecule type" value="Genomic_DNA"/>
</dbReference>
<reference evidence="6 7" key="1">
    <citation type="submission" date="2013-09" db="EMBL/GenBank/DDBJ databases">
        <title>Genome sequencing of Phaeobacter antarcticus sp. nov. SM1211.</title>
        <authorList>
            <person name="Zhang X.-Y."/>
            <person name="Liu C."/>
            <person name="Chen X.-L."/>
            <person name="Xie B.-B."/>
            <person name="Qin Q.-L."/>
            <person name="Rong J.-C."/>
            <person name="Zhang Y.-Z."/>
        </authorList>
    </citation>
    <scope>NUCLEOTIDE SEQUENCE [LARGE SCALE GENOMIC DNA]</scope>
    <source>
        <strain evidence="6 7">SM1211</strain>
    </source>
</reference>
<keyword evidence="7" id="KW-1185">Reference proteome</keyword>
<dbReference type="PROSITE" id="PS50977">
    <property type="entry name" value="HTH_TETR_2"/>
    <property type="match status" value="1"/>
</dbReference>
<accession>A0A2G8R8N3</accession>
<dbReference type="Pfam" id="PF13305">
    <property type="entry name" value="TetR_C_33"/>
    <property type="match status" value="1"/>
</dbReference>
<dbReference type="InterPro" id="IPR001647">
    <property type="entry name" value="HTH_TetR"/>
</dbReference>